<protein>
    <submittedName>
        <fullName evidence="1">Uncharacterized protein</fullName>
    </submittedName>
</protein>
<evidence type="ECO:0000313" key="2">
    <source>
        <dbReference type="Proteomes" id="UP000006727"/>
    </source>
</evidence>
<dbReference type="EMBL" id="ABEU02000024">
    <property type="status" value="NOT_ANNOTATED_CDS"/>
    <property type="molecule type" value="Genomic_DNA"/>
</dbReference>
<reference evidence="1 2" key="1">
    <citation type="journal article" date="2008" name="Science">
        <title>The Physcomitrella genome reveals evolutionary insights into the conquest of land by plants.</title>
        <authorList>
            <person name="Rensing S."/>
            <person name="Lang D."/>
            <person name="Zimmer A."/>
            <person name="Terry A."/>
            <person name="Salamov A."/>
            <person name="Shapiro H."/>
            <person name="Nishiyama T."/>
            <person name="Perroud P.-F."/>
            <person name="Lindquist E."/>
            <person name="Kamisugi Y."/>
            <person name="Tanahashi T."/>
            <person name="Sakakibara K."/>
            <person name="Fujita T."/>
            <person name="Oishi K."/>
            <person name="Shin-I T."/>
            <person name="Kuroki Y."/>
            <person name="Toyoda A."/>
            <person name="Suzuki Y."/>
            <person name="Hashimoto A."/>
            <person name="Yamaguchi K."/>
            <person name="Sugano A."/>
            <person name="Kohara Y."/>
            <person name="Fujiyama A."/>
            <person name="Anterola A."/>
            <person name="Aoki S."/>
            <person name="Ashton N."/>
            <person name="Barbazuk W.B."/>
            <person name="Barker E."/>
            <person name="Bennetzen J."/>
            <person name="Bezanilla M."/>
            <person name="Blankenship R."/>
            <person name="Cho S.H."/>
            <person name="Dutcher S."/>
            <person name="Estelle M."/>
            <person name="Fawcett J.A."/>
            <person name="Gundlach H."/>
            <person name="Hanada K."/>
            <person name="Heyl A."/>
            <person name="Hicks K.A."/>
            <person name="Hugh J."/>
            <person name="Lohr M."/>
            <person name="Mayer K."/>
            <person name="Melkozernov A."/>
            <person name="Murata T."/>
            <person name="Nelson D."/>
            <person name="Pils B."/>
            <person name="Prigge M."/>
            <person name="Reiss B."/>
            <person name="Renner T."/>
            <person name="Rombauts S."/>
            <person name="Rushton P."/>
            <person name="Sanderfoot A."/>
            <person name="Schween G."/>
            <person name="Shiu S.-H."/>
            <person name="Stueber K."/>
            <person name="Theodoulou F.L."/>
            <person name="Tu H."/>
            <person name="Van de Peer Y."/>
            <person name="Verrier P.J."/>
            <person name="Waters E."/>
            <person name="Wood A."/>
            <person name="Yang L."/>
            <person name="Cove D."/>
            <person name="Cuming A."/>
            <person name="Hasebe M."/>
            <person name="Lucas S."/>
            <person name="Mishler D.B."/>
            <person name="Reski R."/>
            <person name="Grigoriev I."/>
            <person name="Quatrano R.S."/>
            <person name="Boore J.L."/>
        </authorList>
    </citation>
    <scope>NUCLEOTIDE SEQUENCE [LARGE SCALE GENOMIC DNA]</scope>
    <source>
        <strain evidence="1 2">cv. Gransden 2004</strain>
    </source>
</reference>
<dbReference type="EnsemblPlants" id="Pp3c24_8300V3.1">
    <property type="protein sequence ID" value="PAC:32909770.CDS.1"/>
    <property type="gene ID" value="Pp3c24_8300"/>
</dbReference>
<dbReference type="Proteomes" id="UP000006727">
    <property type="component" value="Chromosome 24"/>
</dbReference>
<organism evidence="1 2">
    <name type="scientific">Physcomitrium patens</name>
    <name type="common">Spreading-leaved earth moss</name>
    <name type="synonym">Physcomitrella patens</name>
    <dbReference type="NCBI Taxonomy" id="3218"/>
    <lineage>
        <taxon>Eukaryota</taxon>
        <taxon>Viridiplantae</taxon>
        <taxon>Streptophyta</taxon>
        <taxon>Embryophyta</taxon>
        <taxon>Bryophyta</taxon>
        <taxon>Bryophytina</taxon>
        <taxon>Bryopsida</taxon>
        <taxon>Funariidae</taxon>
        <taxon>Funariales</taxon>
        <taxon>Funariaceae</taxon>
        <taxon>Physcomitrium</taxon>
    </lineage>
</organism>
<keyword evidence="2" id="KW-1185">Reference proteome</keyword>
<sequence>MTSSLYQRRDLIAPAIPNFRKSVQEWHRWPRALLDEVQINTICFHRLVRQLRHPCRCLPGFSFTTLQLDQCERRHAATLHPSLCANVASNHLCANASAYINFQRLGSRPCEFLESLGHPSRLSV</sequence>
<dbReference type="AlphaFoldDB" id="A0A7I3YZK1"/>
<dbReference type="EnsemblPlants" id="Pp3c24_8300V3.2">
    <property type="protein sequence ID" value="PAC:32909771.CDS.1"/>
    <property type="gene ID" value="Pp3c24_8300"/>
</dbReference>
<name>A0A7I3YZK1_PHYPA</name>
<dbReference type="Gramene" id="Pp3c24_8300V3.1">
    <property type="protein sequence ID" value="PAC:32909770.CDS.1"/>
    <property type="gene ID" value="Pp3c24_8300"/>
</dbReference>
<proteinExistence type="predicted"/>
<reference evidence="1" key="3">
    <citation type="submission" date="2020-12" db="UniProtKB">
        <authorList>
            <consortium name="EnsemblPlants"/>
        </authorList>
    </citation>
    <scope>IDENTIFICATION</scope>
</reference>
<evidence type="ECO:0000313" key="1">
    <source>
        <dbReference type="EnsemblPlants" id="PAC:32909770.CDS.1"/>
    </source>
</evidence>
<dbReference type="Gramene" id="Pp3c24_8300V3.2">
    <property type="protein sequence ID" value="PAC:32909771.CDS.1"/>
    <property type="gene ID" value="Pp3c24_8300"/>
</dbReference>
<dbReference type="InParanoid" id="A0A7I3YZK1"/>
<accession>A0A7I3YZK1</accession>
<reference evidence="1 2" key="2">
    <citation type="journal article" date="2018" name="Plant J.">
        <title>The Physcomitrella patens chromosome-scale assembly reveals moss genome structure and evolution.</title>
        <authorList>
            <person name="Lang D."/>
            <person name="Ullrich K.K."/>
            <person name="Murat F."/>
            <person name="Fuchs J."/>
            <person name="Jenkins J."/>
            <person name="Haas F.B."/>
            <person name="Piednoel M."/>
            <person name="Gundlach H."/>
            <person name="Van Bel M."/>
            <person name="Meyberg R."/>
            <person name="Vives C."/>
            <person name="Morata J."/>
            <person name="Symeonidi A."/>
            <person name="Hiss M."/>
            <person name="Muchero W."/>
            <person name="Kamisugi Y."/>
            <person name="Saleh O."/>
            <person name="Blanc G."/>
            <person name="Decker E.L."/>
            <person name="van Gessel N."/>
            <person name="Grimwood J."/>
            <person name="Hayes R.D."/>
            <person name="Graham S.W."/>
            <person name="Gunter L.E."/>
            <person name="McDaniel S.F."/>
            <person name="Hoernstein S.N.W."/>
            <person name="Larsson A."/>
            <person name="Li F.W."/>
            <person name="Perroud P.F."/>
            <person name="Phillips J."/>
            <person name="Ranjan P."/>
            <person name="Rokshar D.S."/>
            <person name="Rothfels C.J."/>
            <person name="Schneider L."/>
            <person name="Shu S."/>
            <person name="Stevenson D.W."/>
            <person name="Thummler F."/>
            <person name="Tillich M."/>
            <person name="Villarreal Aguilar J.C."/>
            <person name="Widiez T."/>
            <person name="Wong G.K."/>
            <person name="Wymore A."/>
            <person name="Zhang Y."/>
            <person name="Zimmer A.D."/>
            <person name="Quatrano R.S."/>
            <person name="Mayer K.F.X."/>
            <person name="Goodstein D."/>
            <person name="Casacuberta J.M."/>
            <person name="Vandepoele K."/>
            <person name="Reski R."/>
            <person name="Cuming A.C."/>
            <person name="Tuskan G.A."/>
            <person name="Maumus F."/>
            <person name="Salse J."/>
            <person name="Schmutz J."/>
            <person name="Rensing S.A."/>
        </authorList>
    </citation>
    <scope>NUCLEOTIDE SEQUENCE [LARGE SCALE GENOMIC DNA]</scope>
    <source>
        <strain evidence="1 2">cv. Gransden 2004</strain>
    </source>
</reference>